<evidence type="ECO:0000256" key="1">
    <source>
        <dbReference type="SAM" id="MobiDB-lite"/>
    </source>
</evidence>
<feature type="region of interest" description="Disordered" evidence="1">
    <location>
        <begin position="1"/>
        <end position="20"/>
    </location>
</feature>
<comment type="caution">
    <text evidence="2">The sequence shown here is derived from an EMBL/GenBank/DDBJ whole genome shotgun (WGS) entry which is preliminary data.</text>
</comment>
<evidence type="ECO:0000313" key="3">
    <source>
        <dbReference type="Proteomes" id="UP000681340"/>
    </source>
</evidence>
<dbReference type="EMBL" id="BOQL01000102">
    <property type="protein sequence ID" value="GIM80600.1"/>
    <property type="molecule type" value="Genomic_DNA"/>
</dbReference>
<gene>
    <name evidence="2" type="ORF">Aau02nite_91290</name>
</gene>
<sequence length="86" mass="9274">MLGERDGRETELHRAGAGPFHGALGSIPGEFGVYVTVCGLNHLATVAIMVQALRSGWACRPRHSGSARDERRAWKICELVTNVGLC</sequence>
<organism evidence="2 3">
    <name type="scientific">Actinoplanes auranticolor</name>
    <dbReference type="NCBI Taxonomy" id="47988"/>
    <lineage>
        <taxon>Bacteria</taxon>
        <taxon>Bacillati</taxon>
        <taxon>Actinomycetota</taxon>
        <taxon>Actinomycetes</taxon>
        <taxon>Micromonosporales</taxon>
        <taxon>Micromonosporaceae</taxon>
        <taxon>Actinoplanes</taxon>
    </lineage>
</organism>
<accession>A0A919SYC8</accession>
<evidence type="ECO:0000313" key="2">
    <source>
        <dbReference type="EMBL" id="GIM80600.1"/>
    </source>
</evidence>
<protein>
    <submittedName>
        <fullName evidence="2">Uncharacterized protein</fullName>
    </submittedName>
</protein>
<dbReference type="AlphaFoldDB" id="A0A919SYC8"/>
<proteinExistence type="predicted"/>
<reference evidence="2" key="1">
    <citation type="submission" date="2021-03" db="EMBL/GenBank/DDBJ databases">
        <title>Whole genome shotgun sequence of Actinoplanes auranticolor NBRC 12245.</title>
        <authorList>
            <person name="Komaki H."/>
            <person name="Tamura T."/>
        </authorList>
    </citation>
    <scope>NUCLEOTIDE SEQUENCE</scope>
    <source>
        <strain evidence="2">NBRC 12245</strain>
    </source>
</reference>
<dbReference type="Proteomes" id="UP000681340">
    <property type="component" value="Unassembled WGS sequence"/>
</dbReference>
<feature type="compositionally biased region" description="Basic and acidic residues" evidence="1">
    <location>
        <begin position="1"/>
        <end position="14"/>
    </location>
</feature>
<name>A0A919SYC8_9ACTN</name>
<keyword evidence="3" id="KW-1185">Reference proteome</keyword>